<dbReference type="InterPro" id="IPR050991">
    <property type="entry name" value="ECM_Regulatory_Proteins"/>
</dbReference>
<evidence type="ECO:0000259" key="3">
    <source>
        <dbReference type="PROSITE" id="PS50853"/>
    </source>
</evidence>
<proteinExistence type="predicted"/>
<keyword evidence="2" id="KW-0812">Transmembrane</keyword>
<name>A0A4W3GL90_CALMI</name>
<dbReference type="Gene3D" id="2.60.40.10">
    <property type="entry name" value="Immunoglobulins"/>
    <property type="match status" value="4"/>
</dbReference>
<dbReference type="GeneTree" id="ENSGT00940000165368"/>
<reference evidence="4" key="4">
    <citation type="submission" date="2025-08" db="UniProtKB">
        <authorList>
            <consortium name="Ensembl"/>
        </authorList>
    </citation>
    <scope>IDENTIFICATION</scope>
</reference>
<dbReference type="Proteomes" id="UP000314986">
    <property type="component" value="Unassembled WGS sequence"/>
</dbReference>
<dbReference type="STRING" id="7868.ENSCMIP00000003872"/>
<feature type="domain" description="Fibronectin type-III" evidence="3">
    <location>
        <begin position="85"/>
        <end position="176"/>
    </location>
</feature>
<feature type="transmembrane region" description="Helical" evidence="2">
    <location>
        <begin position="354"/>
        <end position="376"/>
    </location>
</feature>
<evidence type="ECO:0000256" key="1">
    <source>
        <dbReference type="ARBA" id="ARBA00022737"/>
    </source>
</evidence>
<organism evidence="4 5">
    <name type="scientific">Callorhinchus milii</name>
    <name type="common">Ghost shark</name>
    <dbReference type="NCBI Taxonomy" id="7868"/>
    <lineage>
        <taxon>Eukaryota</taxon>
        <taxon>Metazoa</taxon>
        <taxon>Chordata</taxon>
        <taxon>Craniata</taxon>
        <taxon>Vertebrata</taxon>
        <taxon>Chondrichthyes</taxon>
        <taxon>Holocephali</taxon>
        <taxon>Chimaeriformes</taxon>
        <taxon>Callorhinchidae</taxon>
        <taxon>Callorhinchus</taxon>
    </lineage>
</organism>
<dbReference type="SMART" id="SM00060">
    <property type="entry name" value="FN3"/>
    <property type="match status" value="4"/>
</dbReference>
<feature type="domain" description="Fibronectin type-III" evidence="3">
    <location>
        <begin position="177"/>
        <end position="268"/>
    </location>
</feature>
<dbReference type="Ensembl" id="ENSCMIT00000004018.1">
    <property type="protein sequence ID" value="ENSCMIP00000003872.1"/>
    <property type="gene ID" value="ENSCMIG00000002314.1"/>
</dbReference>
<dbReference type="InParanoid" id="A0A4W3GL90"/>
<evidence type="ECO:0000256" key="2">
    <source>
        <dbReference type="SAM" id="Phobius"/>
    </source>
</evidence>
<dbReference type="CDD" id="cd00063">
    <property type="entry name" value="FN3"/>
    <property type="match status" value="3"/>
</dbReference>
<keyword evidence="2" id="KW-0472">Membrane</keyword>
<reference evidence="4" key="5">
    <citation type="submission" date="2025-09" db="UniProtKB">
        <authorList>
            <consortium name="Ensembl"/>
        </authorList>
    </citation>
    <scope>IDENTIFICATION</scope>
</reference>
<dbReference type="InterPro" id="IPR036116">
    <property type="entry name" value="FN3_sf"/>
</dbReference>
<sequence length="410" mass="45410">MNVTVEERTTETLNVTWKAPEDGRKDEYTYNVTVTGRVDLICADQKTQECTVSALEPGLQYNVSVKSITPENTFSEVHQISATTNPSQVTGISIRDRTTESLTVMWNAPEDGRKDNYTYNIAVTGRVDLICDDPKTQECTVPGLEPGLQYNISVQSVTPETTFSESVAISATTNPSPVTSISVLIRTTTSLTVMWTPSEDSRKESYTYSVVVTSENGTWNDSTPQGAEQLDLQGLQPGLRYNVSVYSVTPENTISEPLSESNTTNPEHTPGITCYRRSGYTLTVRWLRPRGRYTGFNVSLNAKPPVNDNYTNSLTGEFKDLYPGRTYTVTVYTQLDKIRSQKATEECTTDPAPIIAGAVVGSLLGLVLIVLLLFFLTNRYRRKHVRPEFSNMKTLDSVVPTSKPHPVEGV</sequence>
<reference evidence="5" key="2">
    <citation type="journal article" date="2007" name="PLoS Biol.">
        <title>Survey sequencing and comparative analysis of the elephant shark (Callorhinchus milii) genome.</title>
        <authorList>
            <person name="Venkatesh B."/>
            <person name="Kirkness E.F."/>
            <person name="Loh Y.H."/>
            <person name="Halpern A.L."/>
            <person name="Lee A.P."/>
            <person name="Johnson J."/>
            <person name="Dandona N."/>
            <person name="Viswanathan L.D."/>
            <person name="Tay A."/>
            <person name="Venter J.C."/>
            <person name="Strausberg R.L."/>
            <person name="Brenner S."/>
        </authorList>
    </citation>
    <scope>NUCLEOTIDE SEQUENCE [LARGE SCALE GENOMIC DNA]</scope>
</reference>
<dbReference type="PANTHER" id="PTHR46708">
    <property type="entry name" value="TENASCIN"/>
    <property type="match status" value="1"/>
</dbReference>
<dbReference type="OMA" id="TYRIKWT"/>
<reference evidence="5" key="1">
    <citation type="journal article" date="2006" name="Science">
        <title>Ancient noncoding elements conserved in the human genome.</title>
        <authorList>
            <person name="Venkatesh B."/>
            <person name="Kirkness E.F."/>
            <person name="Loh Y.H."/>
            <person name="Halpern A.L."/>
            <person name="Lee A.P."/>
            <person name="Johnson J."/>
            <person name="Dandona N."/>
            <person name="Viswanathan L.D."/>
            <person name="Tay A."/>
            <person name="Venter J.C."/>
            <person name="Strausberg R.L."/>
            <person name="Brenner S."/>
        </authorList>
    </citation>
    <scope>NUCLEOTIDE SEQUENCE [LARGE SCALE GENOMIC DNA]</scope>
</reference>
<evidence type="ECO:0000313" key="5">
    <source>
        <dbReference type="Proteomes" id="UP000314986"/>
    </source>
</evidence>
<protein>
    <submittedName>
        <fullName evidence="4">Receptor-type tyrosine-protein phosphatase H-like</fullName>
    </submittedName>
</protein>
<keyword evidence="2" id="KW-1133">Transmembrane helix</keyword>
<dbReference type="PANTHER" id="PTHR46708:SF2">
    <property type="entry name" value="FIBRONECTIN TYPE-III DOMAIN-CONTAINING PROTEIN"/>
    <property type="match status" value="1"/>
</dbReference>
<dbReference type="AlphaFoldDB" id="A0A4W3GL90"/>
<accession>A0A4W3GL90</accession>
<keyword evidence="5" id="KW-1185">Reference proteome</keyword>
<dbReference type="InterPro" id="IPR013783">
    <property type="entry name" value="Ig-like_fold"/>
</dbReference>
<feature type="domain" description="Fibronectin type-III" evidence="3">
    <location>
        <begin position="1"/>
        <end position="83"/>
    </location>
</feature>
<dbReference type="PROSITE" id="PS50853">
    <property type="entry name" value="FN3"/>
    <property type="match status" value="3"/>
</dbReference>
<evidence type="ECO:0000313" key="4">
    <source>
        <dbReference type="Ensembl" id="ENSCMIP00000003872.1"/>
    </source>
</evidence>
<dbReference type="SUPFAM" id="SSF49265">
    <property type="entry name" value="Fibronectin type III"/>
    <property type="match status" value="3"/>
</dbReference>
<dbReference type="Pfam" id="PF00041">
    <property type="entry name" value="fn3"/>
    <property type="match status" value="4"/>
</dbReference>
<keyword evidence="1" id="KW-0677">Repeat</keyword>
<dbReference type="InterPro" id="IPR003961">
    <property type="entry name" value="FN3_dom"/>
</dbReference>
<reference evidence="5" key="3">
    <citation type="journal article" date="2014" name="Nature">
        <title>Elephant shark genome provides unique insights into gnathostome evolution.</title>
        <authorList>
            <consortium name="International Elephant Shark Genome Sequencing Consortium"/>
            <person name="Venkatesh B."/>
            <person name="Lee A.P."/>
            <person name="Ravi V."/>
            <person name="Maurya A.K."/>
            <person name="Lian M.M."/>
            <person name="Swann J.B."/>
            <person name="Ohta Y."/>
            <person name="Flajnik M.F."/>
            <person name="Sutoh Y."/>
            <person name="Kasahara M."/>
            <person name="Hoon S."/>
            <person name="Gangu V."/>
            <person name="Roy S.W."/>
            <person name="Irimia M."/>
            <person name="Korzh V."/>
            <person name="Kondrychyn I."/>
            <person name="Lim Z.W."/>
            <person name="Tay B.H."/>
            <person name="Tohari S."/>
            <person name="Kong K.W."/>
            <person name="Ho S."/>
            <person name="Lorente-Galdos B."/>
            <person name="Quilez J."/>
            <person name="Marques-Bonet T."/>
            <person name="Raney B.J."/>
            <person name="Ingham P.W."/>
            <person name="Tay A."/>
            <person name="Hillier L.W."/>
            <person name="Minx P."/>
            <person name="Boehm T."/>
            <person name="Wilson R.K."/>
            <person name="Brenner S."/>
            <person name="Warren W.C."/>
        </authorList>
    </citation>
    <scope>NUCLEOTIDE SEQUENCE [LARGE SCALE GENOMIC DNA]</scope>
</reference>